<accession>A0ABQ2YWP4</accession>
<organism evidence="1 2">
    <name type="scientific">Litchfieldella qijiaojingensis</name>
    <dbReference type="NCBI Taxonomy" id="980347"/>
    <lineage>
        <taxon>Bacteria</taxon>
        <taxon>Pseudomonadati</taxon>
        <taxon>Pseudomonadota</taxon>
        <taxon>Gammaproteobacteria</taxon>
        <taxon>Oceanospirillales</taxon>
        <taxon>Halomonadaceae</taxon>
        <taxon>Litchfieldella</taxon>
    </lineage>
</organism>
<protein>
    <submittedName>
        <fullName evidence="1">Uncharacterized protein</fullName>
    </submittedName>
</protein>
<comment type="caution">
    <text evidence="1">The sequence shown here is derived from an EMBL/GenBank/DDBJ whole genome shotgun (WGS) entry which is preliminary data.</text>
</comment>
<keyword evidence="2" id="KW-1185">Reference proteome</keyword>
<proteinExistence type="predicted"/>
<gene>
    <name evidence="1" type="ORF">GCM10007160_24270</name>
</gene>
<evidence type="ECO:0000313" key="2">
    <source>
        <dbReference type="Proteomes" id="UP000653056"/>
    </source>
</evidence>
<evidence type="ECO:0000313" key="1">
    <source>
        <dbReference type="EMBL" id="GGX95794.1"/>
    </source>
</evidence>
<dbReference type="EMBL" id="BMXS01000011">
    <property type="protein sequence ID" value="GGX95794.1"/>
    <property type="molecule type" value="Genomic_DNA"/>
</dbReference>
<dbReference type="InterPro" id="IPR038165">
    <property type="entry name" value="FlgT_C_sf"/>
</dbReference>
<name>A0ABQ2YWP4_9GAMM</name>
<dbReference type="Gene3D" id="2.40.10.410">
    <property type="entry name" value="FlgT, C-terminal domain"/>
    <property type="match status" value="1"/>
</dbReference>
<dbReference type="Proteomes" id="UP000653056">
    <property type="component" value="Unassembled WGS sequence"/>
</dbReference>
<reference evidence="2" key="1">
    <citation type="journal article" date="2019" name="Int. J. Syst. Evol. Microbiol.">
        <title>The Global Catalogue of Microorganisms (GCM) 10K type strain sequencing project: providing services to taxonomists for standard genome sequencing and annotation.</title>
        <authorList>
            <consortium name="The Broad Institute Genomics Platform"/>
            <consortium name="The Broad Institute Genome Sequencing Center for Infectious Disease"/>
            <person name="Wu L."/>
            <person name="Ma J."/>
        </authorList>
    </citation>
    <scope>NUCLEOTIDE SEQUENCE [LARGE SCALE GENOMIC DNA]</scope>
    <source>
        <strain evidence="2">KCTC 22228</strain>
    </source>
</reference>
<dbReference type="RefSeq" id="WP_189469531.1">
    <property type="nucleotide sequence ID" value="NZ_BMXS01000011.1"/>
</dbReference>
<sequence length="127" mass="14209">MSDRDFDEVEERFEAKVATIIDKYRVVINRGANDGVRVGQRYLILNIGDEIFDPDTGESLGQIEVVKGKGEVTHVQDRLATLQTIESHEIRRRPSGLLALAQFSDVEVTSEPKAFIDPEVGDIARLL</sequence>